<dbReference type="PANTHER" id="PTHR24421:SF10">
    <property type="entry name" value="NITRATE_NITRITE SENSOR PROTEIN NARQ"/>
    <property type="match status" value="1"/>
</dbReference>
<accession>A0A081PHP3</accession>
<evidence type="ECO:0000256" key="3">
    <source>
        <dbReference type="ARBA" id="ARBA00022553"/>
    </source>
</evidence>
<gene>
    <name evidence="12" type="ORF">N180_06710</name>
</gene>
<dbReference type="Pfam" id="PF02518">
    <property type="entry name" value="HATPase_c"/>
    <property type="match status" value="1"/>
</dbReference>
<sequence>MENGTELKILFYIGTAVMALCVLAVILLIVAYRSKINYVNRRESESLLRSSLESEKRERKRIASDLHDSISGDLSAIQNYITILHNKEKDTFKKSIFLEIETALGNVLENVQDISYNLMPPMLESLGLISTLRSYFSRIRKWNNVTIYEECVVENVYVPSSKAYELYRIIQELINNMIRHGKSSRIDFTVNRTDKWIVFEISDNGTAFDFYKSVKEPNGMGLKNITSRMRHIGANLTQLDTDTGNKLQIHIENEK</sequence>
<dbReference type="CDD" id="cd16917">
    <property type="entry name" value="HATPase_UhpB-NarQ-NarX-like"/>
    <property type="match status" value="1"/>
</dbReference>
<dbReference type="InterPro" id="IPR003594">
    <property type="entry name" value="HATPase_dom"/>
</dbReference>
<evidence type="ECO:0000259" key="11">
    <source>
        <dbReference type="Pfam" id="PF07730"/>
    </source>
</evidence>
<evidence type="ECO:0000256" key="1">
    <source>
        <dbReference type="ARBA" id="ARBA00000085"/>
    </source>
</evidence>
<evidence type="ECO:0000256" key="7">
    <source>
        <dbReference type="ARBA" id="ARBA00022840"/>
    </source>
</evidence>
<keyword evidence="9" id="KW-0812">Transmembrane</keyword>
<dbReference type="Proteomes" id="UP000028007">
    <property type="component" value="Unassembled WGS sequence"/>
</dbReference>
<dbReference type="SUPFAM" id="SSF55874">
    <property type="entry name" value="ATPase domain of HSP90 chaperone/DNA topoisomerase II/histidine kinase"/>
    <property type="match status" value="1"/>
</dbReference>
<dbReference type="GO" id="GO:0016020">
    <property type="term" value="C:membrane"/>
    <property type="evidence" value="ECO:0007669"/>
    <property type="project" value="InterPro"/>
</dbReference>
<reference evidence="12 13" key="1">
    <citation type="journal article" date="1992" name="Int. J. Syst. Bacteriol.">
        <title>Sphingobacterium antarcticus sp. nov. a Psychrotrophic Bacterium from the Soils of Schirmacher Oasis, Antarctica.</title>
        <authorList>
            <person name="Shivaji S."/>
            <person name="Ray M.K."/>
            <person name="Rao N.S."/>
            <person name="Saiserr L."/>
            <person name="Jagannadham M.V."/>
            <person name="Kumar G.S."/>
            <person name="Reddy G."/>
            <person name="Bhargava P.M."/>
        </authorList>
    </citation>
    <scope>NUCLEOTIDE SEQUENCE [LARGE SCALE GENOMIC DNA]</scope>
    <source>
        <strain evidence="12 13">4BY</strain>
    </source>
</reference>
<protein>
    <recommendedName>
        <fullName evidence="2">histidine kinase</fullName>
        <ecNumber evidence="2">2.7.13.3</ecNumber>
    </recommendedName>
</protein>
<dbReference type="EMBL" id="JNFF01000048">
    <property type="protein sequence ID" value="KEQ30216.1"/>
    <property type="molecule type" value="Genomic_DNA"/>
</dbReference>
<dbReference type="InterPro" id="IPR036890">
    <property type="entry name" value="HATPase_C_sf"/>
</dbReference>
<evidence type="ECO:0000313" key="13">
    <source>
        <dbReference type="Proteomes" id="UP000028007"/>
    </source>
</evidence>
<keyword evidence="3" id="KW-0597">Phosphoprotein</keyword>
<comment type="catalytic activity">
    <reaction evidence="1">
        <text>ATP + protein L-histidine = ADP + protein N-phospho-L-histidine.</text>
        <dbReference type="EC" id="2.7.13.3"/>
    </reaction>
</comment>
<dbReference type="Gene3D" id="3.30.565.10">
    <property type="entry name" value="Histidine kinase-like ATPase, C-terminal domain"/>
    <property type="match status" value="1"/>
</dbReference>
<feature type="transmembrane region" description="Helical" evidence="9">
    <location>
        <begin position="12"/>
        <end position="32"/>
    </location>
</feature>
<dbReference type="GO" id="GO:0046983">
    <property type="term" value="F:protein dimerization activity"/>
    <property type="evidence" value="ECO:0007669"/>
    <property type="project" value="InterPro"/>
</dbReference>
<evidence type="ECO:0000256" key="5">
    <source>
        <dbReference type="ARBA" id="ARBA00022741"/>
    </source>
</evidence>
<dbReference type="RefSeq" id="WP_037440372.1">
    <property type="nucleotide sequence ID" value="NZ_JNFF01000048.1"/>
</dbReference>
<proteinExistence type="predicted"/>
<keyword evidence="8" id="KW-0902">Two-component regulatory system</keyword>
<organism evidence="12 13">
    <name type="scientific">Pedobacter antarcticus 4BY</name>
    <dbReference type="NCBI Taxonomy" id="1358423"/>
    <lineage>
        <taxon>Bacteria</taxon>
        <taxon>Pseudomonadati</taxon>
        <taxon>Bacteroidota</taxon>
        <taxon>Sphingobacteriia</taxon>
        <taxon>Sphingobacteriales</taxon>
        <taxon>Sphingobacteriaceae</taxon>
        <taxon>Pedobacter</taxon>
    </lineage>
</organism>
<keyword evidence="6" id="KW-0418">Kinase</keyword>
<evidence type="ECO:0000256" key="4">
    <source>
        <dbReference type="ARBA" id="ARBA00022679"/>
    </source>
</evidence>
<dbReference type="EC" id="2.7.13.3" evidence="2"/>
<name>A0A081PHP3_9SPHI</name>
<evidence type="ECO:0000256" key="6">
    <source>
        <dbReference type="ARBA" id="ARBA00022777"/>
    </source>
</evidence>
<dbReference type="InterPro" id="IPR011712">
    <property type="entry name" value="Sig_transdc_His_kin_sub3_dim/P"/>
</dbReference>
<dbReference type="AlphaFoldDB" id="A0A081PHP3"/>
<dbReference type="GO" id="GO:0000155">
    <property type="term" value="F:phosphorelay sensor kinase activity"/>
    <property type="evidence" value="ECO:0007669"/>
    <property type="project" value="InterPro"/>
</dbReference>
<feature type="domain" description="Signal transduction histidine kinase subgroup 3 dimerisation and phosphoacceptor" evidence="11">
    <location>
        <begin position="58"/>
        <end position="121"/>
    </location>
</feature>
<keyword evidence="4" id="KW-0808">Transferase</keyword>
<evidence type="ECO:0000256" key="2">
    <source>
        <dbReference type="ARBA" id="ARBA00012438"/>
    </source>
</evidence>
<evidence type="ECO:0000313" key="12">
    <source>
        <dbReference type="EMBL" id="KEQ30216.1"/>
    </source>
</evidence>
<dbReference type="Gene3D" id="1.20.5.1930">
    <property type="match status" value="1"/>
</dbReference>
<keyword evidence="9" id="KW-0472">Membrane</keyword>
<feature type="domain" description="Histidine kinase/HSP90-like ATPase" evidence="10">
    <location>
        <begin position="165"/>
        <end position="235"/>
    </location>
</feature>
<keyword evidence="7" id="KW-0067">ATP-binding</keyword>
<keyword evidence="5" id="KW-0547">Nucleotide-binding</keyword>
<comment type="caution">
    <text evidence="12">The sequence shown here is derived from an EMBL/GenBank/DDBJ whole genome shotgun (WGS) entry which is preliminary data.</text>
</comment>
<dbReference type="GO" id="GO:0005524">
    <property type="term" value="F:ATP binding"/>
    <property type="evidence" value="ECO:0007669"/>
    <property type="project" value="UniProtKB-KW"/>
</dbReference>
<evidence type="ECO:0000259" key="10">
    <source>
        <dbReference type="Pfam" id="PF02518"/>
    </source>
</evidence>
<evidence type="ECO:0000256" key="9">
    <source>
        <dbReference type="SAM" id="Phobius"/>
    </source>
</evidence>
<dbReference type="PANTHER" id="PTHR24421">
    <property type="entry name" value="NITRATE/NITRITE SENSOR PROTEIN NARX-RELATED"/>
    <property type="match status" value="1"/>
</dbReference>
<keyword evidence="13" id="KW-1185">Reference proteome</keyword>
<dbReference type="OrthoDB" id="5401121at2"/>
<evidence type="ECO:0000256" key="8">
    <source>
        <dbReference type="ARBA" id="ARBA00023012"/>
    </source>
</evidence>
<keyword evidence="9" id="KW-1133">Transmembrane helix</keyword>
<dbReference type="InterPro" id="IPR050482">
    <property type="entry name" value="Sensor_HK_TwoCompSys"/>
</dbReference>
<dbReference type="Pfam" id="PF07730">
    <property type="entry name" value="HisKA_3"/>
    <property type="match status" value="1"/>
</dbReference>
<dbReference type="eggNOG" id="COG4585">
    <property type="taxonomic scope" value="Bacteria"/>
</dbReference>